<keyword evidence="2 4" id="KW-0472">Membrane</keyword>
<dbReference type="InterPro" id="IPR036942">
    <property type="entry name" value="Beta-barrel_TonB_sf"/>
</dbReference>
<evidence type="ECO:0000256" key="6">
    <source>
        <dbReference type="SAM" id="SignalP"/>
    </source>
</evidence>
<evidence type="ECO:0000313" key="9">
    <source>
        <dbReference type="EMBL" id="GGB57635.1"/>
    </source>
</evidence>
<keyword evidence="4" id="KW-0798">TonB box</keyword>
<keyword evidence="3" id="KW-0998">Cell outer membrane</keyword>
<evidence type="ECO:0000256" key="1">
    <source>
        <dbReference type="ARBA" id="ARBA00004442"/>
    </source>
</evidence>
<evidence type="ECO:0000313" key="10">
    <source>
        <dbReference type="Proteomes" id="UP000614261"/>
    </source>
</evidence>
<dbReference type="Pfam" id="PF07715">
    <property type="entry name" value="Plug"/>
    <property type="match status" value="1"/>
</dbReference>
<dbReference type="PANTHER" id="PTHR40980:SF5">
    <property type="entry name" value="TONB-DEPENDENT RECEPTOR"/>
    <property type="match status" value="1"/>
</dbReference>
<reference evidence="10" key="1">
    <citation type="journal article" date="2019" name="Int. J. Syst. Evol. Microbiol.">
        <title>The Global Catalogue of Microorganisms (GCM) 10K type strain sequencing project: providing services to taxonomists for standard genome sequencing and annotation.</title>
        <authorList>
            <consortium name="The Broad Institute Genomics Platform"/>
            <consortium name="The Broad Institute Genome Sequencing Center for Infectious Disease"/>
            <person name="Wu L."/>
            <person name="Ma J."/>
        </authorList>
    </citation>
    <scope>NUCLEOTIDE SEQUENCE [LARGE SCALE GENOMIC DNA]</scope>
    <source>
        <strain evidence="10">CGMCC 1.12851</strain>
    </source>
</reference>
<feature type="region of interest" description="Disordered" evidence="5">
    <location>
        <begin position="25"/>
        <end position="57"/>
    </location>
</feature>
<evidence type="ECO:0000256" key="5">
    <source>
        <dbReference type="SAM" id="MobiDB-lite"/>
    </source>
</evidence>
<feature type="domain" description="TonB-dependent receptor-like beta-barrel" evidence="7">
    <location>
        <begin position="384"/>
        <end position="805"/>
    </location>
</feature>
<dbReference type="Gene3D" id="2.170.130.10">
    <property type="entry name" value="TonB-dependent receptor, plug domain"/>
    <property type="match status" value="1"/>
</dbReference>
<feature type="compositionally biased region" description="Polar residues" evidence="5">
    <location>
        <begin position="25"/>
        <end position="41"/>
    </location>
</feature>
<dbReference type="Proteomes" id="UP000614261">
    <property type="component" value="Unassembled WGS sequence"/>
</dbReference>
<gene>
    <name evidence="9" type="ORF">GCM10010833_10490</name>
</gene>
<evidence type="ECO:0000256" key="4">
    <source>
        <dbReference type="RuleBase" id="RU003357"/>
    </source>
</evidence>
<sequence length="896" mass="97432">MPLSFAGSLLLSTALVAPSSAWAQSTDAGAGVSPTQDSQPSPDAGEEDVEISGPGAGGQEIVVRGRFIPNTLRANTEVVSVLSSADIARTGEGDIAGALERVTGLSVVGNGFVYVRGLGDRYSLALLNGSPLPSPEPLKRVVPLDIFPTSVIASSVVQKTFSASYPGEFGGGAINLTTIATPSEPFFNLSFSVGGDTETTGNLGYTYFGSRTDWTGFDDGTRDIPPLLNAALNSGRPILPGADFSLDELKAIQLELVNAPTTVLQRNDNIPVNWSAGFSGGTTIPFGDSELGLIASANISNKWLTRQTLQQTASTLDLSGTPASDFTRVITDNRIVVSGLLGAALEFGEHKLRWTNLYIRDTLKQARLGIGTNINTFQTELLEQDTAWFERQLINSQLVGEFKFDALSVNARGGYANSQREAPYERGFTYVRSTVDDPNNPLGRKFINDLGGSSQGAASLAFSDLNEDLWFGAVDLAYELTPDITASVGYAYSDASRSSVRRAFLYRAPGIPTTVQQLRPDFLLSDASIQLYDIFLIETSAQDGTAAFQADLTTNAGYFQLQINMAEGLNLNAGVRYEDAKQTVVPVDLFSSGASAIVPTNINNDYFLPTATLTWEFLPDMQLRFNVSSTIARPQFRELIAQVFQDTDSNRIFRGNPSLQDSRLINAEARYEWYFDRDQRLSAAAFYKSIDNPIETFTSNSDNLVNSSFANAPKATLYGAEIEAVKYFDMSNWVDGSFFASRRLLLLANYTYTQSELKVGPNDVTVVNGLSSDASNFFIDGAPLTGQSDHLVNLQIGLEDTERLSQQTLLLIYNSDRVTSRGPSGQPDIFERPGLRLDFVVRQGIRLAGVDAELKFEARNITRTKYQELQEVGDNRIFYNRYDLGASYSIGLTANF</sequence>
<name>A0ABQ1J1B1_9SPHN</name>
<comment type="caution">
    <text evidence="9">The sequence shown here is derived from an EMBL/GenBank/DDBJ whole genome shotgun (WGS) entry which is preliminary data.</text>
</comment>
<feature type="domain" description="TonB-dependent receptor plug" evidence="8">
    <location>
        <begin position="73"/>
        <end position="172"/>
    </location>
</feature>
<accession>A0ABQ1J1B1</accession>
<keyword evidence="9" id="KW-0675">Receptor</keyword>
<feature type="signal peptide" evidence="6">
    <location>
        <begin position="1"/>
        <end position="23"/>
    </location>
</feature>
<keyword evidence="10" id="KW-1185">Reference proteome</keyword>
<organism evidence="9 10">
    <name type="scientific">Blastomonas aquatica</name>
    <dbReference type="NCBI Taxonomy" id="1510276"/>
    <lineage>
        <taxon>Bacteria</taxon>
        <taxon>Pseudomonadati</taxon>
        <taxon>Pseudomonadota</taxon>
        <taxon>Alphaproteobacteria</taxon>
        <taxon>Sphingomonadales</taxon>
        <taxon>Sphingomonadaceae</taxon>
        <taxon>Blastomonas</taxon>
    </lineage>
</organism>
<dbReference type="EMBL" id="BMGD01000002">
    <property type="protein sequence ID" value="GGB57635.1"/>
    <property type="molecule type" value="Genomic_DNA"/>
</dbReference>
<dbReference type="InterPro" id="IPR000531">
    <property type="entry name" value="Beta-barrel_TonB"/>
</dbReference>
<dbReference type="Gene3D" id="2.40.170.20">
    <property type="entry name" value="TonB-dependent receptor, beta-barrel domain"/>
    <property type="match status" value="1"/>
</dbReference>
<dbReference type="SUPFAM" id="SSF56935">
    <property type="entry name" value="Porins"/>
    <property type="match status" value="1"/>
</dbReference>
<protein>
    <submittedName>
        <fullName evidence="9">TonB-dependent receptor</fullName>
    </submittedName>
</protein>
<evidence type="ECO:0000256" key="2">
    <source>
        <dbReference type="ARBA" id="ARBA00023136"/>
    </source>
</evidence>
<comment type="subcellular location">
    <subcellularLocation>
        <location evidence="1 4">Cell outer membrane</location>
    </subcellularLocation>
</comment>
<evidence type="ECO:0000259" key="8">
    <source>
        <dbReference type="Pfam" id="PF07715"/>
    </source>
</evidence>
<proteinExistence type="inferred from homology"/>
<dbReference type="Pfam" id="PF00593">
    <property type="entry name" value="TonB_dep_Rec_b-barrel"/>
    <property type="match status" value="1"/>
</dbReference>
<feature type="chain" id="PRO_5045786409" evidence="6">
    <location>
        <begin position="24"/>
        <end position="896"/>
    </location>
</feature>
<comment type="similarity">
    <text evidence="4">Belongs to the TonB-dependent receptor family.</text>
</comment>
<evidence type="ECO:0000256" key="3">
    <source>
        <dbReference type="ARBA" id="ARBA00023237"/>
    </source>
</evidence>
<keyword evidence="6" id="KW-0732">Signal</keyword>
<dbReference type="PANTHER" id="PTHR40980">
    <property type="entry name" value="PLUG DOMAIN-CONTAINING PROTEIN"/>
    <property type="match status" value="1"/>
</dbReference>
<dbReference type="InterPro" id="IPR037066">
    <property type="entry name" value="Plug_dom_sf"/>
</dbReference>
<dbReference type="InterPro" id="IPR012910">
    <property type="entry name" value="Plug_dom"/>
</dbReference>
<evidence type="ECO:0000259" key="7">
    <source>
        <dbReference type="Pfam" id="PF00593"/>
    </source>
</evidence>